<feature type="coiled-coil region" evidence="1">
    <location>
        <begin position="133"/>
        <end position="167"/>
    </location>
</feature>
<organism evidence="2 3">
    <name type="scientific">Candidatus Desulfacyla euxinica</name>
    <dbReference type="NCBI Taxonomy" id="2841693"/>
    <lineage>
        <taxon>Bacteria</taxon>
        <taxon>Deltaproteobacteria</taxon>
        <taxon>Candidatus Desulfacyla</taxon>
    </lineage>
</organism>
<reference evidence="2 3" key="1">
    <citation type="submission" date="2020-08" db="EMBL/GenBank/DDBJ databases">
        <title>Bridging the membrane lipid divide: bacteria of the FCB group superphylum have the potential to synthesize archaeal ether lipids.</title>
        <authorList>
            <person name="Villanueva L."/>
            <person name="Von Meijenfeldt F.A.B."/>
            <person name="Westbye A.B."/>
            <person name="Yadav S."/>
            <person name="Hopmans E.C."/>
            <person name="Dutilh B.E."/>
            <person name="Sinninghe Damste J.S."/>
        </authorList>
    </citation>
    <scope>NUCLEOTIDE SEQUENCE [LARGE SCALE GENOMIC DNA]</scope>
    <source>
        <strain evidence="2">NIOZ-UU27</strain>
    </source>
</reference>
<evidence type="ECO:0000313" key="3">
    <source>
        <dbReference type="Proteomes" id="UP000650524"/>
    </source>
</evidence>
<keyword evidence="1" id="KW-0175">Coiled coil</keyword>
<proteinExistence type="predicted"/>
<sequence length="441" mass="49947">MSARKELGAFNSLYSSGRYLDAANFELKEMGDEKSDPSHLLQMLQAGAALRYARKYPQSTDLFDGCEEVIKYFNEQLFIDDAGSAIFSVLINEASLDFRGEEYNGVMVNTYKALNLWQIGKNDLARIEFNRALDRQRRAKERFAEEISKMKEEIRREQNKAPQIEVNRTVNSSEIDRILKKKYSNLYAFKAYPDFINPFTVYIAGLFFLSEGDYAKAAILLKETYGMVEENPVVADDFATVEKILEGKRTKGHYTWIIFENGLGPEKEEFRIDLPIFLATNKVKYAGIALPRLKLRSQAFPYLAVRNAGEEITKTKAMASMDRVIQTEFKMRYPLIVTRAVISMLMKTSVQYLAQQNFGNIGGLLAAVYQLATTAADIRMWTALPKEFQVAKIAAPKGGSVIIATPGGKTYNVSVPKKRNSLIYVKIPRRGARVVIDVMKL</sequence>
<accession>A0A8J6TA76</accession>
<gene>
    <name evidence="2" type="ORF">H8E19_15715</name>
</gene>
<dbReference type="EMBL" id="JACNJD010000320">
    <property type="protein sequence ID" value="MBC8178851.1"/>
    <property type="molecule type" value="Genomic_DNA"/>
</dbReference>
<evidence type="ECO:0000313" key="2">
    <source>
        <dbReference type="EMBL" id="MBC8178851.1"/>
    </source>
</evidence>
<evidence type="ECO:0000256" key="1">
    <source>
        <dbReference type="SAM" id="Coils"/>
    </source>
</evidence>
<name>A0A8J6TA76_9DELT</name>
<protein>
    <submittedName>
        <fullName evidence="2">Uncharacterized protein</fullName>
    </submittedName>
</protein>
<comment type="caution">
    <text evidence="2">The sequence shown here is derived from an EMBL/GenBank/DDBJ whole genome shotgun (WGS) entry which is preliminary data.</text>
</comment>
<dbReference type="AlphaFoldDB" id="A0A8J6TA76"/>
<dbReference type="Proteomes" id="UP000650524">
    <property type="component" value="Unassembled WGS sequence"/>
</dbReference>